<reference evidence="2" key="1">
    <citation type="submission" date="2020-02" db="EMBL/GenBank/DDBJ databases">
        <authorList>
            <person name="Meier V. D."/>
        </authorList>
    </citation>
    <scope>NUCLEOTIDE SEQUENCE</scope>
    <source>
        <strain evidence="2">AVDCRST_MAG85</strain>
    </source>
</reference>
<accession>A0A6J4S477</accession>
<proteinExistence type="predicted"/>
<gene>
    <name evidence="2" type="ORF">AVDCRST_MAG85-869</name>
</gene>
<feature type="signal peptide" evidence="1">
    <location>
        <begin position="1"/>
        <end position="30"/>
    </location>
</feature>
<dbReference type="EMBL" id="CADCVT010000094">
    <property type="protein sequence ID" value="CAA9484534.1"/>
    <property type="molecule type" value="Genomic_DNA"/>
</dbReference>
<feature type="non-terminal residue" evidence="2">
    <location>
        <position position="84"/>
    </location>
</feature>
<organism evidence="2">
    <name type="scientific">uncultured Solirubrobacteraceae bacterium</name>
    <dbReference type="NCBI Taxonomy" id="1162706"/>
    <lineage>
        <taxon>Bacteria</taxon>
        <taxon>Bacillati</taxon>
        <taxon>Actinomycetota</taxon>
        <taxon>Thermoleophilia</taxon>
        <taxon>Solirubrobacterales</taxon>
        <taxon>Solirubrobacteraceae</taxon>
        <taxon>environmental samples</taxon>
    </lineage>
</organism>
<sequence>MSTLTRWVLAHKKIVAVTWILLTVAGGAAAGPASDALKSEFSVPDGEGWETNVAIAERYQGTGGDAAPLLPVVTLPQGRTVDSP</sequence>
<feature type="chain" id="PRO_5027013951" evidence="1">
    <location>
        <begin position="31"/>
        <end position="84"/>
    </location>
</feature>
<evidence type="ECO:0000313" key="2">
    <source>
        <dbReference type="EMBL" id="CAA9484534.1"/>
    </source>
</evidence>
<dbReference type="AlphaFoldDB" id="A0A6J4S477"/>
<protein>
    <submittedName>
        <fullName evidence="2">Uncharacterized protein</fullName>
    </submittedName>
</protein>
<evidence type="ECO:0000256" key="1">
    <source>
        <dbReference type="SAM" id="SignalP"/>
    </source>
</evidence>
<keyword evidence="1" id="KW-0732">Signal</keyword>
<name>A0A6J4S477_9ACTN</name>